<gene>
    <name evidence="9" type="ORF">EYB31_32855</name>
</gene>
<feature type="transmembrane region" description="Helical" evidence="7">
    <location>
        <begin position="273"/>
        <end position="296"/>
    </location>
</feature>
<comment type="subcellular location">
    <subcellularLocation>
        <location evidence="1 7">Cell membrane</location>
        <topology evidence="1 7">Multi-pass membrane protein</topology>
    </subcellularLocation>
</comment>
<feature type="transmembrane region" description="Helical" evidence="7">
    <location>
        <begin position="83"/>
        <end position="104"/>
    </location>
</feature>
<sequence>MSSKRSSFLKSQTRDLTILAVPALLLLLLLNYLPMGGLVLAFKNYRYDQGIFGSDWVGLKNFYFLFSSQDAWRITRNTVGLNLLFIVTVTAGAVYFAILLSEILHKKFIRLYQTTLFFPYFLSWPVVALIVFAFLDVDLGILNHLLGSVGIEPVMWYSEAGVWPLLLVFITFWKSIGYNTLIYYAGIMAFDRSYYEAAAVDGATVTQMRRYITVPLLIPLVTIMTLIQLGHVFHSDFGLFYMVTRDSGALYPATDVIDTYVYRSLRVVGDTGMAAAVGFYQAVVGFMLVLLANAVVRKINKENSMF</sequence>
<organism evidence="9 10">
    <name type="scientific">Paenibacillus thalictri</name>
    <dbReference type="NCBI Taxonomy" id="2527873"/>
    <lineage>
        <taxon>Bacteria</taxon>
        <taxon>Bacillati</taxon>
        <taxon>Bacillota</taxon>
        <taxon>Bacilli</taxon>
        <taxon>Bacillales</taxon>
        <taxon>Paenibacillaceae</taxon>
        <taxon>Paenibacillus</taxon>
    </lineage>
</organism>
<dbReference type="AlphaFoldDB" id="A0A4Q9DHH5"/>
<evidence type="ECO:0000256" key="1">
    <source>
        <dbReference type="ARBA" id="ARBA00004651"/>
    </source>
</evidence>
<keyword evidence="2 7" id="KW-0813">Transport</keyword>
<reference evidence="9 10" key="1">
    <citation type="submission" date="2019-02" db="EMBL/GenBank/DDBJ databases">
        <title>Paenibacillus sp. nov., isolated from surface-sterilized tissue of Thalictrum simplex L.</title>
        <authorList>
            <person name="Tuo L."/>
        </authorList>
    </citation>
    <scope>NUCLEOTIDE SEQUENCE [LARGE SCALE GENOMIC DNA]</scope>
    <source>
        <strain evidence="9 10">N2SHLJ1</strain>
    </source>
</reference>
<dbReference type="Gene3D" id="1.10.3720.10">
    <property type="entry name" value="MetI-like"/>
    <property type="match status" value="1"/>
</dbReference>
<proteinExistence type="inferred from homology"/>
<dbReference type="InterPro" id="IPR050809">
    <property type="entry name" value="UgpAE/MalFG_permease"/>
</dbReference>
<dbReference type="Pfam" id="PF00528">
    <property type="entry name" value="BPD_transp_1"/>
    <property type="match status" value="1"/>
</dbReference>
<dbReference type="PANTHER" id="PTHR43227">
    <property type="entry name" value="BLL4140 PROTEIN"/>
    <property type="match status" value="1"/>
</dbReference>
<evidence type="ECO:0000256" key="5">
    <source>
        <dbReference type="ARBA" id="ARBA00022989"/>
    </source>
</evidence>
<dbReference type="SUPFAM" id="SSF161098">
    <property type="entry name" value="MetI-like"/>
    <property type="match status" value="1"/>
</dbReference>
<evidence type="ECO:0000256" key="4">
    <source>
        <dbReference type="ARBA" id="ARBA00022692"/>
    </source>
</evidence>
<evidence type="ECO:0000256" key="2">
    <source>
        <dbReference type="ARBA" id="ARBA00022448"/>
    </source>
</evidence>
<name>A0A4Q9DHH5_9BACL</name>
<accession>A0A4Q9DHH5</accession>
<feature type="domain" description="ABC transmembrane type-1" evidence="8">
    <location>
        <begin position="75"/>
        <end position="292"/>
    </location>
</feature>
<dbReference type="OrthoDB" id="9785836at2"/>
<feature type="transmembrane region" description="Helical" evidence="7">
    <location>
        <begin position="211"/>
        <end position="233"/>
    </location>
</feature>
<dbReference type="InterPro" id="IPR035906">
    <property type="entry name" value="MetI-like_sf"/>
</dbReference>
<dbReference type="InterPro" id="IPR000515">
    <property type="entry name" value="MetI-like"/>
</dbReference>
<evidence type="ECO:0000256" key="6">
    <source>
        <dbReference type="ARBA" id="ARBA00023136"/>
    </source>
</evidence>
<dbReference type="Proteomes" id="UP000293142">
    <property type="component" value="Unassembled WGS sequence"/>
</dbReference>
<dbReference type="GO" id="GO:0055085">
    <property type="term" value="P:transmembrane transport"/>
    <property type="evidence" value="ECO:0007669"/>
    <property type="project" value="InterPro"/>
</dbReference>
<comment type="caution">
    <text evidence="9">The sequence shown here is derived from an EMBL/GenBank/DDBJ whole genome shotgun (WGS) entry which is preliminary data.</text>
</comment>
<dbReference type="GO" id="GO:0005886">
    <property type="term" value="C:plasma membrane"/>
    <property type="evidence" value="ECO:0007669"/>
    <property type="project" value="UniProtKB-SubCell"/>
</dbReference>
<evidence type="ECO:0000313" key="9">
    <source>
        <dbReference type="EMBL" id="TBL70515.1"/>
    </source>
</evidence>
<keyword evidence="5 7" id="KW-1133">Transmembrane helix</keyword>
<keyword evidence="6 7" id="KW-0472">Membrane</keyword>
<evidence type="ECO:0000259" key="8">
    <source>
        <dbReference type="PROSITE" id="PS50928"/>
    </source>
</evidence>
<evidence type="ECO:0000313" key="10">
    <source>
        <dbReference type="Proteomes" id="UP000293142"/>
    </source>
</evidence>
<evidence type="ECO:0000256" key="3">
    <source>
        <dbReference type="ARBA" id="ARBA00022475"/>
    </source>
</evidence>
<keyword evidence="10" id="KW-1185">Reference proteome</keyword>
<comment type="similarity">
    <text evidence="7">Belongs to the binding-protein-dependent transport system permease family.</text>
</comment>
<feature type="transmembrane region" description="Helical" evidence="7">
    <location>
        <begin position="116"/>
        <end position="135"/>
    </location>
</feature>
<evidence type="ECO:0000256" key="7">
    <source>
        <dbReference type="RuleBase" id="RU363032"/>
    </source>
</evidence>
<dbReference type="CDD" id="cd06261">
    <property type="entry name" value="TM_PBP2"/>
    <property type="match status" value="1"/>
</dbReference>
<keyword evidence="4 7" id="KW-0812">Transmembrane</keyword>
<dbReference type="EMBL" id="SIRE01000031">
    <property type="protein sequence ID" value="TBL70515.1"/>
    <property type="molecule type" value="Genomic_DNA"/>
</dbReference>
<dbReference type="RefSeq" id="WP_131017780.1">
    <property type="nucleotide sequence ID" value="NZ_SIRE01000031.1"/>
</dbReference>
<dbReference type="PANTHER" id="PTHR43227:SF11">
    <property type="entry name" value="BLL4140 PROTEIN"/>
    <property type="match status" value="1"/>
</dbReference>
<feature type="transmembrane region" description="Helical" evidence="7">
    <location>
        <begin position="155"/>
        <end position="173"/>
    </location>
</feature>
<keyword evidence="3" id="KW-1003">Cell membrane</keyword>
<protein>
    <submittedName>
        <fullName evidence="9">Sugar ABC transporter permease</fullName>
    </submittedName>
</protein>
<dbReference type="PROSITE" id="PS50928">
    <property type="entry name" value="ABC_TM1"/>
    <property type="match status" value="1"/>
</dbReference>